<evidence type="ECO:0000256" key="4">
    <source>
        <dbReference type="ARBA" id="ARBA00022729"/>
    </source>
</evidence>
<sequence>MCSKKLTATICAVLLIITSLLTACGSSESNQSSGQQPDKNQTLNLFFESPTTLDVNDVRNSSEFQILSQVQEGLVRTYTDKNGKEKTVPAGAKSWKITNGGTVYTFKLRNYKWSDGKEVTAQNYVDSVLRLLDPKKAFSYAFFAYDIKNAEKYYAGKAKAKDVGVKALDDKTLQFTLEKPTPQFNKKFGFVALFPIRLDVIKKGGETYATDYKAQVFSGPFVIKSWVKDNSLVLKKNPKYWDAKNVHLKTVNLKKVDETSTQASLFQSKQTDVIAAQQQYIKKWAGESKQGKIQYIHGNTPLTSYIVFNQKSGGTSGLLKNAKIRLALSLAINREDLVKLVFGRYRPAYGLIPNGIQVGNKDYRDDVAQPLKPLYDKYNGNKSELQELFKEGLKELGVKKRLSDITFTLITTGTDALSKSEQEYYQQEWEKNLGVKVKLNVLESKLFVAQRNANKYDLLLNGWFGDYNDPSTFTDMWTANNGFSKFFGFYSDKKYDAYYKKLDGVTDDAQREKIYAQLEDLLIAKDAGVAPIYYGDSQYFVQNYVKNISFPLFGTPIDFSRAYISGKE</sequence>
<gene>
    <name evidence="7" type="ORF">ACFSUE_10100</name>
</gene>
<dbReference type="SUPFAM" id="SSF53850">
    <property type="entry name" value="Periplasmic binding protein-like II"/>
    <property type="match status" value="1"/>
</dbReference>
<evidence type="ECO:0000256" key="5">
    <source>
        <dbReference type="SAM" id="SignalP"/>
    </source>
</evidence>
<dbReference type="PANTHER" id="PTHR30290">
    <property type="entry name" value="PERIPLASMIC BINDING COMPONENT OF ABC TRANSPORTER"/>
    <property type="match status" value="1"/>
</dbReference>
<dbReference type="InterPro" id="IPR030678">
    <property type="entry name" value="Peptide/Ni-bd"/>
</dbReference>
<dbReference type="PIRSF" id="PIRSF002741">
    <property type="entry name" value="MppA"/>
    <property type="match status" value="1"/>
</dbReference>
<comment type="subcellular location">
    <subcellularLocation>
        <location evidence="1">Cell envelope</location>
    </subcellularLocation>
</comment>
<dbReference type="InterPro" id="IPR000914">
    <property type="entry name" value="SBP_5_dom"/>
</dbReference>
<keyword evidence="8" id="KW-1185">Reference proteome</keyword>
<comment type="similarity">
    <text evidence="2">Belongs to the bacterial solute-binding protein 5 family.</text>
</comment>
<evidence type="ECO:0000256" key="3">
    <source>
        <dbReference type="ARBA" id="ARBA00022448"/>
    </source>
</evidence>
<feature type="domain" description="Solute-binding protein family 5" evidence="6">
    <location>
        <begin position="87"/>
        <end position="483"/>
    </location>
</feature>
<accession>A0ABW5S3A4</accession>
<dbReference type="RefSeq" id="WP_253063315.1">
    <property type="nucleotide sequence ID" value="NZ_JAMXWM010000020.1"/>
</dbReference>
<keyword evidence="3" id="KW-0813">Transport</keyword>
<feature type="signal peptide" evidence="5">
    <location>
        <begin position="1"/>
        <end position="23"/>
    </location>
</feature>
<feature type="chain" id="PRO_5045144088" evidence="5">
    <location>
        <begin position="24"/>
        <end position="568"/>
    </location>
</feature>
<proteinExistence type="inferred from homology"/>
<organism evidence="7 8">
    <name type="scientific">Sporolactobacillus shoreicorticis</name>
    <dbReference type="NCBI Taxonomy" id="1923877"/>
    <lineage>
        <taxon>Bacteria</taxon>
        <taxon>Bacillati</taxon>
        <taxon>Bacillota</taxon>
        <taxon>Bacilli</taxon>
        <taxon>Bacillales</taxon>
        <taxon>Sporolactobacillaceae</taxon>
        <taxon>Sporolactobacillus</taxon>
    </lineage>
</organism>
<dbReference type="PROSITE" id="PS51257">
    <property type="entry name" value="PROKAR_LIPOPROTEIN"/>
    <property type="match status" value="1"/>
</dbReference>
<reference evidence="8" key="1">
    <citation type="journal article" date="2019" name="Int. J. Syst. Evol. Microbiol.">
        <title>The Global Catalogue of Microorganisms (GCM) 10K type strain sequencing project: providing services to taxonomists for standard genome sequencing and annotation.</title>
        <authorList>
            <consortium name="The Broad Institute Genomics Platform"/>
            <consortium name="The Broad Institute Genome Sequencing Center for Infectious Disease"/>
            <person name="Wu L."/>
            <person name="Ma J."/>
        </authorList>
    </citation>
    <scope>NUCLEOTIDE SEQUENCE [LARGE SCALE GENOMIC DNA]</scope>
    <source>
        <strain evidence="8">TISTR 2466</strain>
    </source>
</reference>
<dbReference type="Proteomes" id="UP001597399">
    <property type="component" value="Unassembled WGS sequence"/>
</dbReference>
<evidence type="ECO:0000313" key="7">
    <source>
        <dbReference type="EMBL" id="MFD2693975.1"/>
    </source>
</evidence>
<name>A0ABW5S3A4_9BACL</name>
<dbReference type="Gene3D" id="3.10.105.10">
    <property type="entry name" value="Dipeptide-binding Protein, Domain 3"/>
    <property type="match status" value="1"/>
</dbReference>
<comment type="caution">
    <text evidence="7">The sequence shown here is derived from an EMBL/GenBank/DDBJ whole genome shotgun (WGS) entry which is preliminary data.</text>
</comment>
<evidence type="ECO:0000256" key="2">
    <source>
        <dbReference type="ARBA" id="ARBA00005695"/>
    </source>
</evidence>
<dbReference type="Gene3D" id="3.90.76.10">
    <property type="entry name" value="Dipeptide-binding Protein, Domain 1"/>
    <property type="match status" value="1"/>
</dbReference>
<evidence type="ECO:0000313" key="8">
    <source>
        <dbReference type="Proteomes" id="UP001597399"/>
    </source>
</evidence>
<dbReference type="InterPro" id="IPR039424">
    <property type="entry name" value="SBP_5"/>
</dbReference>
<dbReference type="CDD" id="cd08504">
    <property type="entry name" value="PBP2_OppA"/>
    <property type="match status" value="1"/>
</dbReference>
<evidence type="ECO:0000256" key="1">
    <source>
        <dbReference type="ARBA" id="ARBA00004196"/>
    </source>
</evidence>
<protein>
    <submittedName>
        <fullName evidence="7">Peptide ABC transporter substrate-binding protein</fullName>
    </submittedName>
</protein>
<dbReference type="Gene3D" id="3.40.190.10">
    <property type="entry name" value="Periplasmic binding protein-like II"/>
    <property type="match status" value="1"/>
</dbReference>
<keyword evidence="4 5" id="KW-0732">Signal</keyword>
<evidence type="ECO:0000259" key="6">
    <source>
        <dbReference type="Pfam" id="PF00496"/>
    </source>
</evidence>
<dbReference type="PANTHER" id="PTHR30290:SF10">
    <property type="entry name" value="PERIPLASMIC OLIGOPEPTIDE-BINDING PROTEIN-RELATED"/>
    <property type="match status" value="1"/>
</dbReference>
<dbReference type="Pfam" id="PF00496">
    <property type="entry name" value="SBP_bac_5"/>
    <property type="match status" value="1"/>
</dbReference>
<dbReference type="EMBL" id="JBHUMQ010000024">
    <property type="protein sequence ID" value="MFD2693975.1"/>
    <property type="molecule type" value="Genomic_DNA"/>
</dbReference>